<dbReference type="InterPro" id="IPR052164">
    <property type="entry name" value="Anthracycline_SecMetBiosynth"/>
</dbReference>
<evidence type="ECO:0000259" key="1">
    <source>
        <dbReference type="PROSITE" id="PS51819"/>
    </source>
</evidence>
<dbReference type="EMBL" id="BAAAQF010000005">
    <property type="protein sequence ID" value="GAA1673351.1"/>
    <property type="molecule type" value="Genomic_DNA"/>
</dbReference>
<evidence type="ECO:0000313" key="3">
    <source>
        <dbReference type="Proteomes" id="UP001499851"/>
    </source>
</evidence>
<proteinExistence type="predicted"/>
<gene>
    <name evidence="2" type="ORF">GCM10009830_19560</name>
</gene>
<feature type="domain" description="VOC" evidence="1">
    <location>
        <begin position="145"/>
        <end position="252"/>
    </location>
</feature>
<comment type="caution">
    <text evidence="2">The sequence shown here is derived from an EMBL/GenBank/DDBJ whole genome shotgun (WGS) entry which is preliminary data.</text>
</comment>
<reference evidence="3" key="1">
    <citation type="journal article" date="2019" name="Int. J. Syst. Evol. Microbiol.">
        <title>The Global Catalogue of Microorganisms (GCM) 10K type strain sequencing project: providing services to taxonomists for standard genome sequencing and annotation.</title>
        <authorList>
            <consortium name="The Broad Institute Genomics Platform"/>
            <consortium name="The Broad Institute Genome Sequencing Center for Infectious Disease"/>
            <person name="Wu L."/>
            <person name="Ma J."/>
        </authorList>
    </citation>
    <scope>NUCLEOTIDE SEQUENCE [LARGE SCALE GENOMIC DNA]</scope>
    <source>
        <strain evidence="3">JCM 16001</strain>
    </source>
</reference>
<dbReference type="Pfam" id="PF00903">
    <property type="entry name" value="Glyoxalase"/>
    <property type="match status" value="2"/>
</dbReference>
<feature type="domain" description="VOC" evidence="1">
    <location>
        <begin position="9"/>
        <end position="130"/>
    </location>
</feature>
<organism evidence="2 3">
    <name type="scientific">Glycomyces endophyticus</name>
    <dbReference type="NCBI Taxonomy" id="480996"/>
    <lineage>
        <taxon>Bacteria</taxon>
        <taxon>Bacillati</taxon>
        <taxon>Actinomycetota</taxon>
        <taxon>Actinomycetes</taxon>
        <taxon>Glycomycetales</taxon>
        <taxon>Glycomycetaceae</taxon>
        <taxon>Glycomyces</taxon>
    </lineage>
</organism>
<dbReference type="SUPFAM" id="SSF54593">
    <property type="entry name" value="Glyoxalase/Bleomycin resistance protein/Dihydroxybiphenyl dioxygenase"/>
    <property type="match status" value="2"/>
</dbReference>
<dbReference type="CDD" id="cd07247">
    <property type="entry name" value="SgaA_N_like"/>
    <property type="match status" value="1"/>
</dbReference>
<dbReference type="InterPro" id="IPR029068">
    <property type="entry name" value="Glyas_Bleomycin-R_OHBP_Dase"/>
</dbReference>
<dbReference type="Gene3D" id="3.10.180.10">
    <property type="entry name" value="2,3-Dihydroxybiphenyl 1,2-Dioxygenase, domain 1"/>
    <property type="match status" value="2"/>
</dbReference>
<dbReference type="RefSeq" id="WP_344485127.1">
    <property type="nucleotide sequence ID" value="NZ_BAAAQF010000005.1"/>
</dbReference>
<dbReference type="PANTHER" id="PTHR33993">
    <property type="entry name" value="GLYOXALASE-RELATED"/>
    <property type="match status" value="1"/>
</dbReference>
<dbReference type="InterPro" id="IPR037523">
    <property type="entry name" value="VOC_core"/>
</dbReference>
<name>A0ABP4SIA9_9ACTN</name>
<evidence type="ECO:0000313" key="2">
    <source>
        <dbReference type="EMBL" id="GAA1673351.1"/>
    </source>
</evidence>
<protein>
    <submittedName>
        <fullName evidence="2">VOC family protein</fullName>
    </submittedName>
</protein>
<sequence length="257" mass="25905">MTATMPHGAPAWADSVTEDFERDLACYTAVFGWSPLGFGAEVEHYVDFHVGAPGDGGLAVAGLVGSAPGFLPGVPSRWTVYFRVPDCGAAVARATALGAGVVIGAAPVGEDLVYALLDDPSGAHFGLFEIRSDGAGFQTSGGTGAPVRFTFGAADLAASVDFYRRLFDWTVTGDEAQAALTAAGAEAPFGDMRAGAPATGWVAYYGVDSVEEAVARANQHGGALVHGPSSADGRLSAELAAPSGARFGIAGPPTAGP</sequence>
<dbReference type="InterPro" id="IPR004360">
    <property type="entry name" value="Glyas_Fos-R_dOase_dom"/>
</dbReference>
<dbReference type="PROSITE" id="PS51819">
    <property type="entry name" value="VOC"/>
    <property type="match status" value="2"/>
</dbReference>
<dbReference type="Proteomes" id="UP001499851">
    <property type="component" value="Unassembled WGS sequence"/>
</dbReference>
<accession>A0ABP4SIA9</accession>
<keyword evidence="3" id="KW-1185">Reference proteome</keyword>
<dbReference type="PANTHER" id="PTHR33993:SF10">
    <property type="entry name" value="CONSERVED PROTEIN"/>
    <property type="match status" value="1"/>
</dbReference>